<name>A0A1C7DAZ7_9SPHN</name>
<accession>A0A1C7DAZ7</accession>
<dbReference type="Proteomes" id="UP000092698">
    <property type="component" value="Chromosome"/>
</dbReference>
<dbReference type="EMBL" id="CP016545">
    <property type="protein sequence ID" value="ANU08670.1"/>
    <property type="molecule type" value="Genomic_DNA"/>
</dbReference>
<reference evidence="1 2" key="1">
    <citation type="submission" date="2016-07" db="EMBL/GenBank/DDBJ databases">
        <title>Complete genome sequence of Altererythrobacter namhicola JCM 16345T, containing esterase-encoding genes.</title>
        <authorList>
            <person name="Cheng H."/>
            <person name="Wu Y.-H."/>
            <person name="Jian S.-L."/>
            <person name="Huo Y.-Y."/>
            <person name="Wang C.-S."/>
            <person name="Xu X.-W."/>
        </authorList>
    </citation>
    <scope>NUCLEOTIDE SEQUENCE [LARGE SCALE GENOMIC DNA]</scope>
    <source>
        <strain evidence="1 2">JCM 16345</strain>
    </source>
</reference>
<sequence length="68" mass="7397">MARSSFSIHLPVAGSGDDLVLQAPSFHMALVVADINSAGRPAEIRQDDRKVAIVRRHGKGRATFWELA</sequence>
<keyword evidence="2" id="KW-1185">Reference proteome</keyword>
<evidence type="ECO:0000313" key="2">
    <source>
        <dbReference type="Proteomes" id="UP000092698"/>
    </source>
</evidence>
<dbReference type="RefSeq" id="WP_157093134.1">
    <property type="nucleotide sequence ID" value="NZ_CP016545.1"/>
</dbReference>
<dbReference type="KEGG" id="anh:A6F65_02388"/>
<protein>
    <submittedName>
        <fullName evidence="1">Uncharacterized protein</fullName>
    </submittedName>
</protein>
<proteinExistence type="predicted"/>
<evidence type="ECO:0000313" key="1">
    <source>
        <dbReference type="EMBL" id="ANU08670.1"/>
    </source>
</evidence>
<organism evidence="1 2">
    <name type="scientific">Paraurantiacibacter namhicola</name>
    <dbReference type="NCBI Taxonomy" id="645517"/>
    <lineage>
        <taxon>Bacteria</taxon>
        <taxon>Pseudomonadati</taxon>
        <taxon>Pseudomonadota</taxon>
        <taxon>Alphaproteobacteria</taxon>
        <taxon>Sphingomonadales</taxon>
        <taxon>Erythrobacteraceae</taxon>
        <taxon>Paraurantiacibacter</taxon>
    </lineage>
</organism>
<gene>
    <name evidence="1" type="ORF">A6F65_02388</name>
</gene>
<dbReference type="AlphaFoldDB" id="A0A1C7DAZ7"/>